<evidence type="ECO:0000256" key="1">
    <source>
        <dbReference type="SAM" id="SignalP"/>
    </source>
</evidence>
<sequence length="179" mass="21140">MRKLSILLALFICFNINLAFASTEQDILAEFKQLAKAHMESYKTDSREKITFAPKETIPGTKFITEARWIKDKYIVHEDYKIDVQKTNSLVSPYIGVLVFKLDRYVVTSYISKEDAEKKEYPPIDLRWQTEHKHTYAFQDGKWITTERKSRYPLMYDVPSMQEWKSCESDNTSCFEKPL</sequence>
<organism evidence="2 3">
    <name type="scientific">Anaerospora hongkongensis</name>
    <dbReference type="NCBI Taxonomy" id="244830"/>
    <lineage>
        <taxon>Bacteria</taxon>
        <taxon>Bacillati</taxon>
        <taxon>Bacillota</taxon>
        <taxon>Negativicutes</taxon>
        <taxon>Selenomonadales</taxon>
        <taxon>Sporomusaceae</taxon>
        <taxon>Anaerospora</taxon>
    </lineage>
</organism>
<keyword evidence="1" id="KW-0732">Signal</keyword>
<protein>
    <submittedName>
        <fullName evidence="2">Uncharacterized protein</fullName>
    </submittedName>
</protein>
<name>A0A4R1PVR6_9FIRM</name>
<accession>A0A4R1PVR6</accession>
<dbReference type="OrthoDB" id="9990911at2"/>
<dbReference type="AlphaFoldDB" id="A0A4R1PVR6"/>
<gene>
    <name evidence="2" type="ORF">EV210_12321</name>
</gene>
<proteinExistence type="predicted"/>
<comment type="caution">
    <text evidence="2">The sequence shown here is derived from an EMBL/GenBank/DDBJ whole genome shotgun (WGS) entry which is preliminary data.</text>
</comment>
<keyword evidence="3" id="KW-1185">Reference proteome</keyword>
<dbReference type="Proteomes" id="UP000295063">
    <property type="component" value="Unassembled WGS sequence"/>
</dbReference>
<reference evidence="2 3" key="1">
    <citation type="submission" date="2019-03" db="EMBL/GenBank/DDBJ databases">
        <title>Genomic Encyclopedia of Type Strains, Phase IV (KMG-IV): sequencing the most valuable type-strain genomes for metagenomic binning, comparative biology and taxonomic classification.</title>
        <authorList>
            <person name="Goeker M."/>
        </authorList>
    </citation>
    <scope>NUCLEOTIDE SEQUENCE [LARGE SCALE GENOMIC DNA]</scope>
    <source>
        <strain evidence="2 3">DSM 15969</strain>
    </source>
</reference>
<dbReference type="RefSeq" id="WP_132083512.1">
    <property type="nucleotide sequence ID" value="NZ_SLUI01000023.1"/>
</dbReference>
<dbReference type="EMBL" id="SLUI01000023">
    <property type="protein sequence ID" value="TCL32201.1"/>
    <property type="molecule type" value="Genomic_DNA"/>
</dbReference>
<evidence type="ECO:0000313" key="3">
    <source>
        <dbReference type="Proteomes" id="UP000295063"/>
    </source>
</evidence>
<evidence type="ECO:0000313" key="2">
    <source>
        <dbReference type="EMBL" id="TCL32201.1"/>
    </source>
</evidence>
<feature type="chain" id="PRO_5020863818" evidence="1">
    <location>
        <begin position="22"/>
        <end position="179"/>
    </location>
</feature>
<feature type="signal peptide" evidence="1">
    <location>
        <begin position="1"/>
        <end position="21"/>
    </location>
</feature>